<evidence type="ECO:0000256" key="1">
    <source>
        <dbReference type="ARBA" id="ARBA00022737"/>
    </source>
</evidence>
<dbReference type="Gene3D" id="2.180.10.10">
    <property type="entry name" value="RHS repeat-associated core"/>
    <property type="match status" value="2"/>
</dbReference>
<dbReference type="EMBL" id="DACUGV010000001">
    <property type="protein sequence ID" value="HAT7590704.1"/>
    <property type="molecule type" value="Genomic_DNA"/>
</dbReference>
<feature type="region of interest" description="Disordered" evidence="2">
    <location>
        <begin position="1486"/>
        <end position="1528"/>
    </location>
</feature>
<protein>
    <submittedName>
        <fullName evidence="5">DUF4150 domain-containing protein</fullName>
    </submittedName>
</protein>
<dbReference type="InterPro" id="IPR006530">
    <property type="entry name" value="YD"/>
</dbReference>
<evidence type="ECO:0000259" key="4">
    <source>
        <dbReference type="Pfam" id="PF25023"/>
    </source>
</evidence>
<evidence type="ECO:0000313" key="5">
    <source>
        <dbReference type="EMBL" id="HAT7590704.1"/>
    </source>
</evidence>
<sequence length="1528" mass="172645">MMAKNYIARQDGLWTVVSLTPDVCKTPMGPATPPVPYPVTASLGDAVRVVPSVKANGHPVLVLDQSFVPATKGDEPGVAKGVKSGTVGDICEPLEHSTTFRVSGRPVLRHFDTFWMNARNTTGIIIGQPPAASVMAKEADPQPAPETEKEQSFWDMMLMVQLDQSRAQIGAAPVQLDLAIGGLKAFWNQFPDMVTMMGQGAVMQHAGEMQMNAAILSATGQEALGRDMYNLGAEVREHAGDFNLDEYRLEMDNDTQALGGKIYNYGSLALGGYGLLKGGFTLVKTLRAARKLANEGKHAGEFTADLLKIKNGENAVGDMSRTEKLADDALPDSDNGAIVKGEGTDNSGQGNNASQGNMTCTGDPVDVASGSLIQALSVLTLPGTLPLTLSRLYRSQAQSGGIFGPKWTDEWSVSLTVHGRSLHFTDHEGVVLYYRLPQDGVFRDAVNSRQAYYRLSGSLQEGVRIFDRRTQQTQIFSPAGHDIYLLSAIHDHHGNRIDFLRADNLLTEIRHSDGYALSLDWQQRQLVSIDLVTPQRQRLVTCRYDSHGFLSECDTFQFSHLWHDYSPEGFMTRWRDTDKTCVDIRYDTQGRVISTLSTEGYYDDRFVYNDEEHCTTYIDAEGGETRYWYNEDGLVTRSLDPLGREETTVWDNARLQSRTDAPGRTTAYRYNREGDISQVALPGGYSLYYDYNEHGQLTRLTAPGNQVWQWAYDDKGSMASLTDPQGRKQQFSYSEQGDLLRQIMPGGATWQWDYNPLHQVRETTAPDGGVTQTEQDILGRLLSVKDPLGFTTLFRHSQSHAGPQGSVEEINRPDGVRELMRQNSEKLPESVTDGEGKTTRYEYGAFDLLTAVVRPDGERLECRYDKLTRLTEIANAEGECYRLEYDKAGQLTAETDFTGRTLTYAYDAGGRCIRTTFPDSTHLNRQYSVTNQVTHEEVTQGDSERVLSRTTFTYDAFSRLVEARNNDATVTYEYDDASRVTAETINGRRTEYRYDPDQDTVSQRTTAGITEHFTRSLMGDLTSWQIANHAPLIFEHDLCGQEISRQSDAGFSLRQSYTPTGMLTDQQTGDLNEQNPHYRRNNTLHRQWLYDKAYNLTMIADSHRGTMVNSLTANDQISHATWTGSSSVPMCEERFTYDRNLNISRRQTWVNDVLESEAHQHQQHGRMVSRECKEWRHSTHRINPDSGMPEEGKFIRVIRDEQTTWKYDANGRLVEKLLDKGGYRPLTWRYRWDARSQLTGLETPEGERWEYKYDPFGRRISKRCTNKNKPGTDFHWNGDQLTEEIPVSPEGTPEYENAIRWIYEPGSFTPLARYEKGQLHYAVTDTVGRIQELLTEDGTIVWRGKQRLWGQEEGRNKEDAPTCRLRFPGQYEDEESGLYYNRFRYYDCGTGQYLCADPIGLRGGLNPYGYVKNPLKYIDPLGLCKTEINNDGPLLPDSAWHKNAPHQVTPGTRELEHYKFNPDTGELEYSTVKYDQYGRQIQRTDYSNHGYGNPSAPDYHSNPHVHEYEYGPGYSPKGKQTRTNTGGN</sequence>
<dbReference type="Pfam" id="PF20148">
    <property type="entry name" value="DUF6531"/>
    <property type="match status" value="1"/>
</dbReference>
<dbReference type="Proteomes" id="UP000867745">
    <property type="component" value="Unassembled WGS sequence"/>
</dbReference>
<evidence type="ECO:0000313" key="6">
    <source>
        <dbReference type="Proteomes" id="UP000867745"/>
    </source>
</evidence>
<feature type="domain" description="DUF6531" evidence="3">
    <location>
        <begin position="362"/>
        <end position="434"/>
    </location>
</feature>
<accession>A0AA37Z2X0</accession>
<comment type="caution">
    <text evidence="5">The sequence shown here is derived from an EMBL/GenBank/DDBJ whole genome shotgun (WGS) entry which is preliminary data.</text>
</comment>
<dbReference type="PANTHER" id="PTHR32305">
    <property type="match status" value="1"/>
</dbReference>
<feature type="domain" description="Teneurin-like YD-shell" evidence="4">
    <location>
        <begin position="824"/>
        <end position="1215"/>
    </location>
</feature>
<gene>
    <name evidence="5" type="ORF">JAW44_000396</name>
</gene>
<feature type="domain" description="Teneurin-like YD-shell" evidence="4">
    <location>
        <begin position="607"/>
        <end position="785"/>
    </location>
</feature>
<dbReference type="NCBIfam" id="TIGR01643">
    <property type="entry name" value="YD_repeat_2x"/>
    <property type="match status" value="8"/>
</dbReference>
<dbReference type="PANTHER" id="PTHR32305:SF15">
    <property type="entry name" value="PROTEIN RHSA-RELATED"/>
    <property type="match status" value="1"/>
</dbReference>
<dbReference type="RefSeq" id="WP_137365963.1">
    <property type="nucleotide sequence ID" value="NZ_JAVRFM010000001.1"/>
</dbReference>
<dbReference type="InterPro" id="IPR050708">
    <property type="entry name" value="T6SS_VgrG/RHS"/>
</dbReference>
<proteinExistence type="predicted"/>
<evidence type="ECO:0000256" key="2">
    <source>
        <dbReference type="SAM" id="MobiDB-lite"/>
    </source>
</evidence>
<dbReference type="InterPro" id="IPR056823">
    <property type="entry name" value="TEN-like_YD-shell"/>
</dbReference>
<name>A0AA37Z2X0_9ENTR</name>
<reference evidence="5" key="2">
    <citation type="submission" date="2020-11" db="EMBL/GenBank/DDBJ databases">
        <authorList>
            <consortium name="NCBI Pathogen Detection Project"/>
        </authorList>
    </citation>
    <scope>NUCLEOTIDE SEQUENCE</scope>
    <source>
        <strain evidence="5">RS189</strain>
    </source>
</reference>
<reference evidence="5" key="1">
    <citation type="journal article" date="2018" name="Genome Biol.">
        <title>SKESA: strategic k-mer extension for scrupulous assemblies.</title>
        <authorList>
            <person name="Souvorov A."/>
            <person name="Agarwala R."/>
            <person name="Lipman D.J."/>
        </authorList>
    </citation>
    <scope>NUCLEOTIDE SEQUENCE</scope>
    <source>
        <strain evidence="5">RS189</strain>
    </source>
</reference>
<evidence type="ECO:0000259" key="3">
    <source>
        <dbReference type="Pfam" id="PF20148"/>
    </source>
</evidence>
<dbReference type="Pfam" id="PF13665">
    <property type="entry name" value="Tox-PAAR-like"/>
    <property type="match status" value="1"/>
</dbReference>
<dbReference type="InterPro" id="IPR045351">
    <property type="entry name" value="DUF6531"/>
</dbReference>
<feature type="region of interest" description="Disordered" evidence="2">
    <location>
        <begin position="326"/>
        <end position="361"/>
    </location>
</feature>
<dbReference type="CDD" id="cd14740">
    <property type="entry name" value="PAAR_4"/>
    <property type="match status" value="1"/>
</dbReference>
<dbReference type="Pfam" id="PF25023">
    <property type="entry name" value="TEN_YD-shell"/>
    <property type="match status" value="2"/>
</dbReference>
<dbReference type="InterPro" id="IPR022385">
    <property type="entry name" value="Rhs_assc_core"/>
</dbReference>
<organism evidence="5 6">
    <name type="scientific">Citrobacter werkmanii</name>
    <dbReference type="NCBI Taxonomy" id="67827"/>
    <lineage>
        <taxon>Bacteria</taxon>
        <taxon>Pseudomonadati</taxon>
        <taxon>Pseudomonadota</taxon>
        <taxon>Gammaproteobacteria</taxon>
        <taxon>Enterobacterales</taxon>
        <taxon>Enterobacteriaceae</taxon>
        <taxon>Citrobacter</taxon>
        <taxon>Citrobacter freundii complex</taxon>
    </lineage>
</organism>
<feature type="compositionally biased region" description="Low complexity" evidence="2">
    <location>
        <begin position="346"/>
        <end position="357"/>
    </location>
</feature>
<keyword evidence="1" id="KW-0677">Repeat</keyword>
<dbReference type="NCBIfam" id="TIGR03696">
    <property type="entry name" value="Rhs_assc_core"/>
    <property type="match status" value="1"/>
</dbReference>